<dbReference type="SUPFAM" id="SSF52540">
    <property type="entry name" value="P-loop containing nucleoside triphosphate hydrolases"/>
    <property type="match status" value="1"/>
</dbReference>
<dbReference type="InterPro" id="IPR017871">
    <property type="entry name" value="ABC_transporter-like_CS"/>
</dbReference>
<dbReference type="RefSeq" id="WP_053521397.1">
    <property type="nucleotide sequence ID" value="NZ_LHCF01000004.1"/>
</dbReference>
<feature type="domain" description="ABC transporter" evidence="11">
    <location>
        <begin position="7"/>
        <end position="239"/>
    </location>
</feature>
<dbReference type="PATRIC" id="fig|479893.3.peg.238"/>
<dbReference type="OrthoDB" id="385899at2"/>
<dbReference type="PROSITE" id="PS50893">
    <property type="entry name" value="ABC_TRANSPORTER_2"/>
    <property type="match status" value="1"/>
</dbReference>
<accession>A0A0M1N086</accession>
<dbReference type="InterPro" id="IPR003838">
    <property type="entry name" value="ABC3_permease_C"/>
</dbReference>
<evidence type="ECO:0000313" key="12">
    <source>
        <dbReference type="EMBL" id="KOR75576.1"/>
    </source>
</evidence>
<keyword evidence="3" id="KW-1003">Cell membrane</keyword>
<dbReference type="EMBL" id="LHCF01000004">
    <property type="protein sequence ID" value="KOR75576.1"/>
    <property type="molecule type" value="Genomic_DNA"/>
</dbReference>
<dbReference type="SMART" id="SM00382">
    <property type="entry name" value="AAA"/>
    <property type="match status" value="1"/>
</dbReference>
<dbReference type="InterPro" id="IPR003439">
    <property type="entry name" value="ABC_transporter-like_ATP-bd"/>
</dbReference>
<keyword evidence="7 10" id="KW-1133">Transmembrane helix</keyword>
<dbReference type="PROSITE" id="PS00211">
    <property type="entry name" value="ABC_TRANSPORTER_1"/>
    <property type="match status" value="1"/>
</dbReference>
<dbReference type="InterPro" id="IPR003593">
    <property type="entry name" value="AAA+_ATPase"/>
</dbReference>
<evidence type="ECO:0000256" key="4">
    <source>
        <dbReference type="ARBA" id="ARBA00022692"/>
    </source>
</evidence>
<comment type="similarity">
    <text evidence="9">Belongs to the ABC transporter superfamily. Macrolide exporter (TC 3.A.1.122) family.</text>
</comment>
<keyword evidence="8 10" id="KW-0472">Membrane</keyword>
<dbReference type="GO" id="GO:0005524">
    <property type="term" value="F:ATP binding"/>
    <property type="evidence" value="ECO:0007669"/>
    <property type="project" value="UniProtKB-KW"/>
</dbReference>
<dbReference type="GO" id="GO:0005886">
    <property type="term" value="C:plasma membrane"/>
    <property type="evidence" value="ECO:0007669"/>
    <property type="project" value="UniProtKB-SubCell"/>
</dbReference>
<evidence type="ECO:0000256" key="1">
    <source>
        <dbReference type="ARBA" id="ARBA00004429"/>
    </source>
</evidence>
<gene>
    <name evidence="12" type="ORF">CPX_001453</name>
</gene>
<dbReference type="Proteomes" id="UP000037386">
    <property type="component" value="Unassembled WGS sequence"/>
</dbReference>
<keyword evidence="5" id="KW-0547">Nucleotide-binding</keyword>
<evidence type="ECO:0000256" key="9">
    <source>
        <dbReference type="ARBA" id="ARBA00038388"/>
    </source>
</evidence>
<feature type="transmembrane region" description="Helical" evidence="10">
    <location>
        <begin position="431"/>
        <end position="458"/>
    </location>
</feature>
<dbReference type="STRING" id="479893.CPX_001453"/>
<feature type="transmembrane region" description="Helical" evidence="10">
    <location>
        <begin position="464"/>
        <end position="487"/>
    </location>
</feature>
<name>A0A0M1N086_9MOLU</name>
<evidence type="ECO:0000256" key="2">
    <source>
        <dbReference type="ARBA" id="ARBA00022448"/>
    </source>
</evidence>
<protein>
    <submittedName>
        <fullName evidence="12">ABC transporter, ATPase component</fullName>
    </submittedName>
</protein>
<evidence type="ECO:0000256" key="6">
    <source>
        <dbReference type="ARBA" id="ARBA00022840"/>
    </source>
</evidence>
<comment type="caution">
    <text evidence="12">The sequence shown here is derived from an EMBL/GenBank/DDBJ whole genome shotgun (WGS) entry which is preliminary data.</text>
</comment>
<dbReference type="Pfam" id="PF00005">
    <property type="entry name" value="ABC_tran"/>
    <property type="match status" value="1"/>
</dbReference>
<evidence type="ECO:0000256" key="3">
    <source>
        <dbReference type="ARBA" id="ARBA00022475"/>
    </source>
</evidence>
<sequence length="501" mass="56469">MFELIKINKGFVTKTGVSTIGLNNIFLKLPNKGLIFILGKSGSGKSTLLNLLGGLDKCDSGDILINKFSIKELKQNDLDDYRNGVLGFIFQEFNLIESMNVYENIALANELQGQKPDNKLIYNLLKEMELLGYEERKINELSGGQKQRIAIARALVKNPEIILADEPTGNLDSKTGEQIFNILKKLSQDKLILIISHDVESAFKYGDRVIELKDGQIIEDLTKDRNLVKTKQPKFTQGQVLNEDIIQQIQDQAKNAHREGFVPTQEVLLEEQPVTLKNVSSQLPWKKAFKMGASAFKNKKVSLVFSALIVSWAATIFAFIVETFISFKEALRKLILVTITGYANANPAMKKQIEESVNLQLEQKYDTLKEQFYLARIGLIIVLIVMSLIAFMMIYMYFNASIKLKKKEIGSLRALGARGSTVSKIFLSEGFIYATTINILILAFHLLVGARFTVFSIIATLRFWLILGVEYLFVYALTFLSIALPIYKLSRKKPIDVIANK</sequence>
<reference evidence="13" key="1">
    <citation type="submission" date="2015-05" db="EMBL/GenBank/DDBJ databases">
        <title>Draft genome sequence of 'Candidatus Phytoplasma Pruni' strain CX, a plant pathogenic bacterium.</title>
        <authorList>
            <person name="Lee I.-M."/>
            <person name="Bottner-Parker K.D."/>
            <person name="Shao J."/>
            <person name="Gundersen-Rindal D.E."/>
            <person name="Zhao Y."/>
            <person name="Davis R.E."/>
        </authorList>
    </citation>
    <scope>NUCLEOTIDE SEQUENCE [LARGE SCALE GENOMIC DNA]</scope>
    <source>
        <strain evidence="13">CX</strain>
    </source>
</reference>
<dbReference type="Pfam" id="PF02687">
    <property type="entry name" value="FtsX"/>
    <property type="match status" value="1"/>
</dbReference>
<dbReference type="AlphaFoldDB" id="A0A0M1N086"/>
<dbReference type="InterPro" id="IPR027417">
    <property type="entry name" value="P-loop_NTPase"/>
</dbReference>
<evidence type="ECO:0000256" key="7">
    <source>
        <dbReference type="ARBA" id="ARBA00022989"/>
    </source>
</evidence>
<evidence type="ECO:0000256" key="5">
    <source>
        <dbReference type="ARBA" id="ARBA00022741"/>
    </source>
</evidence>
<dbReference type="CDD" id="cd03255">
    <property type="entry name" value="ABC_MJ0796_LolCDE_FtsE"/>
    <property type="match status" value="1"/>
</dbReference>
<dbReference type="InterPro" id="IPR017911">
    <property type="entry name" value="MacB-like_ATP-bd"/>
</dbReference>
<comment type="subcellular location">
    <subcellularLocation>
        <location evidence="1">Cell inner membrane</location>
        <topology evidence="1">Multi-pass membrane protein</topology>
    </subcellularLocation>
</comment>
<evidence type="ECO:0000313" key="13">
    <source>
        <dbReference type="Proteomes" id="UP000037386"/>
    </source>
</evidence>
<organism evidence="12 13">
    <name type="scientific">Candidatus Phytoplasma pruni</name>
    <dbReference type="NCBI Taxonomy" id="479893"/>
    <lineage>
        <taxon>Bacteria</taxon>
        <taxon>Bacillati</taxon>
        <taxon>Mycoplasmatota</taxon>
        <taxon>Mollicutes</taxon>
        <taxon>Acholeplasmatales</taxon>
        <taxon>Acholeplasmataceae</taxon>
        <taxon>Candidatus Phytoplasma</taxon>
        <taxon>16SrIII (X-disease group)</taxon>
    </lineage>
</organism>
<proteinExistence type="inferred from homology"/>
<evidence type="ECO:0000259" key="11">
    <source>
        <dbReference type="PROSITE" id="PS50893"/>
    </source>
</evidence>
<evidence type="ECO:0000256" key="8">
    <source>
        <dbReference type="ARBA" id="ARBA00023136"/>
    </source>
</evidence>
<keyword evidence="6" id="KW-0067">ATP-binding</keyword>
<keyword evidence="2" id="KW-0813">Transport</keyword>
<dbReference type="GO" id="GO:0016887">
    <property type="term" value="F:ATP hydrolysis activity"/>
    <property type="evidence" value="ECO:0007669"/>
    <property type="project" value="InterPro"/>
</dbReference>
<feature type="transmembrane region" description="Helical" evidence="10">
    <location>
        <begin position="373"/>
        <end position="398"/>
    </location>
</feature>
<dbReference type="PANTHER" id="PTHR42798">
    <property type="entry name" value="LIPOPROTEIN-RELEASING SYSTEM ATP-BINDING PROTEIN LOLD"/>
    <property type="match status" value="1"/>
</dbReference>
<feature type="transmembrane region" description="Helical" evidence="10">
    <location>
        <begin position="301"/>
        <end position="321"/>
    </location>
</feature>
<dbReference type="PANTHER" id="PTHR42798:SF6">
    <property type="entry name" value="CELL DIVISION ATP-BINDING PROTEIN FTSE"/>
    <property type="match status" value="1"/>
</dbReference>
<evidence type="ECO:0000256" key="10">
    <source>
        <dbReference type="SAM" id="Phobius"/>
    </source>
</evidence>
<keyword evidence="4 10" id="KW-0812">Transmembrane</keyword>
<dbReference type="Gene3D" id="3.40.50.300">
    <property type="entry name" value="P-loop containing nucleotide triphosphate hydrolases"/>
    <property type="match status" value="1"/>
</dbReference>